<evidence type="ECO:0000313" key="1">
    <source>
        <dbReference type="EMBL" id="OKS89195.1"/>
    </source>
</evidence>
<dbReference type="OrthoDB" id="770658at2"/>
<accession>A0A1Q6A5A7</accession>
<protein>
    <submittedName>
        <fullName evidence="1">Uncharacterized protein</fullName>
    </submittedName>
</protein>
<organism evidence="1 2">
    <name type="scientific">Mucilaginibacter polytrichastri</name>
    <dbReference type="NCBI Taxonomy" id="1302689"/>
    <lineage>
        <taxon>Bacteria</taxon>
        <taxon>Pseudomonadati</taxon>
        <taxon>Bacteroidota</taxon>
        <taxon>Sphingobacteriia</taxon>
        <taxon>Sphingobacteriales</taxon>
        <taxon>Sphingobacteriaceae</taxon>
        <taxon>Mucilaginibacter</taxon>
    </lineage>
</organism>
<evidence type="ECO:0000313" key="2">
    <source>
        <dbReference type="Proteomes" id="UP000186720"/>
    </source>
</evidence>
<comment type="caution">
    <text evidence="1">The sequence shown here is derived from an EMBL/GenBank/DDBJ whole genome shotgun (WGS) entry which is preliminary data.</text>
</comment>
<dbReference type="Proteomes" id="UP000186720">
    <property type="component" value="Unassembled WGS sequence"/>
</dbReference>
<keyword evidence="2" id="KW-1185">Reference proteome</keyword>
<gene>
    <name evidence="1" type="ORF">RG47T_4677</name>
</gene>
<dbReference type="RefSeq" id="WP_074492024.1">
    <property type="nucleotide sequence ID" value="NZ_FPAM01000007.1"/>
</dbReference>
<dbReference type="EMBL" id="MPPL01000001">
    <property type="protein sequence ID" value="OKS89195.1"/>
    <property type="molecule type" value="Genomic_DNA"/>
</dbReference>
<name>A0A1Q6A5A7_9SPHI</name>
<dbReference type="AlphaFoldDB" id="A0A1Q6A5A7"/>
<reference evidence="1 2" key="1">
    <citation type="submission" date="2016-11" db="EMBL/GenBank/DDBJ databases">
        <title>Whole Genome Sequencing of Mucilaginibacter polytrichastri RG4-7(T) isolated from the moss sample.</title>
        <authorList>
            <person name="Li Y."/>
        </authorList>
    </citation>
    <scope>NUCLEOTIDE SEQUENCE [LARGE SCALE GENOMIC DNA]</scope>
    <source>
        <strain evidence="1 2">RG4-7</strain>
    </source>
</reference>
<dbReference type="STRING" id="1302689.RG47T_4677"/>
<proteinExistence type="predicted"/>
<sequence>MEKHNFTKYYRVYKNDTRVTEVSTNDFMLPTTRHFKASWVTGPPVDVLCTIPSYYSLPADDAMYYGYTSKVKAMEMAKATAVRHFNAMIKEGEKGIDKLMQYRADHYTDLNITLLETNINRPENKN</sequence>